<dbReference type="Proteomes" id="UP001500227">
    <property type="component" value="Unassembled WGS sequence"/>
</dbReference>
<evidence type="ECO:0000313" key="8">
    <source>
        <dbReference type="Proteomes" id="UP001500227"/>
    </source>
</evidence>
<evidence type="ECO:0000256" key="5">
    <source>
        <dbReference type="SAM" id="Phobius"/>
    </source>
</evidence>
<evidence type="ECO:0000256" key="1">
    <source>
        <dbReference type="ARBA" id="ARBA00004141"/>
    </source>
</evidence>
<feature type="domain" description="TM2" evidence="6">
    <location>
        <begin position="90"/>
        <end position="138"/>
    </location>
</feature>
<reference evidence="8" key="1">
    <citation type="journal article" date="2019" name="Int. J. Syst. Evol. Microbiol.">
        <title>The Global Catalogue of Microorganisms (GCM) 10K type strain sequencing project: providing services to taxonomists for standard genome sequencing and annotation.</title>
        <authorList>
            <consortium name="The Broad Institute Genomics Platform"/>
            <consortium name="The Broad Institute Genome Sequencing Center for Infectious Disease"/>
            <person name="Wu L."/>
            <person name="Ma J."/>
        </authorList>
    </citation>
    <scope>NUCLEOTIDE SEQUENCE [LARGE SCALE GENOMIC DNA]</scope>
    <source>
        <strain evidence="8">JCM 18423</strain>
    </source>
</reference>
<sequence length="155" mass="17741">MRNLALAIGVFIVVLVALSFGEKITSELFIWLSHITGIAMHQLQDLTLVMQRYVQANWGKVLIALALTVPISLWISRQSQQGDPSDRIHKKRKIAIFLAVFLGWLGIHRFYLGQIGWGLVYIVIFYLFAPLIVLISWIDALRYVLMSDEDFALRL</sequence>
<keyword evidence="8" id="KW-1185">Reference proteome</keyword>
<feature type="transmembrane region" description="Helical" evidence="5">
    <location>
        <begin position="58"/>
        <end position="75"/>
    </location>
</feature>
<organism evidence="7 8">
    <name type="scientific">Paenalcaligenes hermetiae</name>
    <dbReference type="NCBI Taxonomy" id="1157987"/>
    <lineage>
        <taxon>Bacteria</taxon>
        <taxon>Pseudomonadati</taxon>
        <taxon>Pseudomonadota</taxon>
        <taxon>Betaproteobacteria</taxon>
        <taxon>Burkholderiales</taxon>
        <taxon>Alcaligenaceae</taxon>
        <taxon>Paenalcaligenes</taxon>
    </lineage>
</organism>
<keyword evidence="2 5" id="KW-0812">Transmembrane</keyword>
<name>A0ABP9MAW3_9BURK</name>
<evidence type="ECO:0000313" key="7">
    <source>
        <dbReference type="EMBL" id="GAA5091755.1"/>
    </source>
</evidence>
<evidence type="ECO:0000256" key="4">
    <source>
        <dbReference type="ARBA" id="ARBA00023136"/>
    </source>
</evidence>
<evidence type="ECO:0000259" key="6">
    <source>
        <dbReference type="Pfam" id="PF05154"/>
    </source>
</evidence>
<dbReference type="EMBL" id="BAABKD010000011">
    <property type="protein sequence ID" value="GAA5091755.1"/>
    <property type="molecule type" value="Genomic_DNA"/>
</dbReference>
<keyword evidence="3 5" id="KW-1133">Transmembrane helix</keyword>
<evidence type="ECO:0000256" key="2">
    <source>
        <dbReference type="ARBA" id="ARBA00022692"/>
    </source>
</evidence>
<dbReference type="Pfam" id="PF05154">
    <property type="entry name" value="TM2"/>
    <property type="match status" value="1"/>
</dbReference>
<evidence type="ECO:0000256" key="3">
    <source>
        <dbReference type="ARBA" id="ARBA00022989"/>
    </source>
</evidence>
<keyword evidence="4 5" id="KW-0472">Membrane</keyword>
<dbReference type="InterPro" id="IPR007829">
    <property type="entry name" value="TM2"/>
</dbReference>
<comment type="subcellular location">
    <subcellularLocation>
        <location evidence="1">Membrane</location>
        <topology evidence="1">Multi-pass membrane protein</topology>
    </subcellularLocation>
</comment>
<gene>
    <name evidence="7" type="ORF">GCM10023337_17940</name>
</gene>
<dbReference type="RefSeq" id="WP_345371237.1">
    <property type="nucleotide sequence ID" value="NZ_BAABKD010000011.1"/>
</dbReference>
<feature type="transmembrane region" description="Helical" evidence="5">
    <location>
        <begin position="118"/>
        <end position="138"/>
    </location>
</feature>
<comment type="caution">
    <text evidence="7">The sequence shown here is derived from an EMBL/GenBank/DDBJ whole genome shotgun (WGS) entry which is preliminary data.</text>
</comment>
<feature type="transmembrane region" description="Helical" evidence="5">
    <location>
        <begin position="95"/>
        <end position="112"/>
    </location>
</feature>
<accession>A0ABP9MAW3</accession>
<protein>
    <recommendedName>
        <fullName evidence="6">TM2 domain-containing protein</fullName>
    </recommendedName>
</protein>
<proteinExistence type="predicted"/>